<gene>
    <name evidence="3" type="ordered locus">amb4227</name>
</gene>
<sequence length="431" mass="48124">MEMAMVQSINLFRAVDALSRAVDLVGIDDLQHGKRVGFIASQVARDLGWDEERRRDILFASFLHDCGVSTTDEHGHLVTELEWSNAEAHCLRGEGLLRDVPPLAHLAPMVRFHHTRWSRLGEMGLEPRLREDTNLIFLADRLDMLRAGMDSPAAFEEKGGFLGVLRRHSGSLFKPELVAALERCAQSEAFWFTQSPELLDTHLHDMGVHHLTRPISHRELRSLAVMFARIIDAKSPFTARHSEKVAALAAQIAGDMGLDAETVRLVEIAGYLHDLGKLRVPDMVLEKATPLDPHERVLMKRHAFDTYDVLFRLFGDNPIAQWAAFHHETLNGEGYPFQLSAQALPLPARIIAVSDIFQALVQERPYRASLLPAELMPIMEGMVSEGRIDGAILGHVDQSLERYWLLAGGDASRLGSGRAGAEMRPGRTVRT</sequence>
<dbReference type="Pfam" id="PF13487">
    <property type="entry name" value="HD_5"/>
    <property type="match status" value="1"/>
</dbReference>
<evidence type="ECO:0000313" key="3">
    <source>
        <dbReference type="EMBL" id="BAE53031.1"/>
    </source>
</evidence>
<dbReference type="PROSITE" id="PS51831">
    <property type="entry name" value="HD"/>
    <property type="match status" value="2"/>
</dbReference>
<dbReference type="SUPFAM" id="SSF109604">
    <property type="entry name" value="HD-domain/PDEase-like"/>
    <property type="match status" value="2"/>
</dbReference>
<dbReference type="Proteomes" id="UP000007058">
    <property type="component" value="Chromosome"/>
</dbReference>
<feature type="domain" description="HD" evidence="1">
    <location>
        <begin position="238"/>
        <end position="360"/>
    </location>
</feature>
<dbReference type="CDD" id="cd00077">
    <property type="entry name" value="HDc"/>
    <property type="match status" value="2"/>
</dbReference>
<dbReference type="STRING" id="342108.amb4227"/>
<feature type="domain" description="HD-GYP" evidence="2">
    <location>
        <begin position="216"/>
        <end position="412"/>
    </location>
</feature>
<keyword evidence="4" id="KW-1185">Reference proteome</keyword>
<protein>
    <submittedName>
        <fullName evidence="3">HD-GYP domain</fullName>
    </submittedName>
</protein>
<dbReference type="Gene3D" id="1.10.3210.10">
    <property type="entry name" value="Hypothetical protein af1432"/>
    <property type="match status" value="2"/>
</dbReference>
<dbReference type="EMBL" id="AP007255">
    <property type="protein sequence ID" value="BAE53031.1"/>
    <property type="molecule type" value="Genomic_DNA"/>
</dbReference>
<reference evidence="3 4" key="1">
    <citation type="journal article" date="2005" name="DNA Res.">
        <title>Complete genome sequence of the facultative anaerobic magnetotactic bacterium Magnetospirillum sp. strain AMB-1.</title>
        <authorList>
            <person name="Matsunaga T."/>
            <person name="Okamura Y."/>
            <person name="Fukuda Y."/>
            <person name="Wahyudi A.T."/>
            <person name="Murase Y."/>
            <person name="Takeyama H."/>
        </authorList>
    </citation>
    <scope>NUCLEOTIDE SEQUENCE [LARGE SCALE GENOMIC DNA]</scope>
    <source>
        <strain evidence="4">ATCC 700264 / AMB-1</strain>
    </source>
</reference>
<dbReference type="PANTHER" id="PTHR43155:SF1">
    <property type="entry name" value="3'3'-CGAMP-SPECIFIC PHOSPHODIESTERASE 1"/>
    <property type="match status" value="1"/>
</dbReference>
<dbReference type="GO" id="GO:0008081">
    <property type="term" value="F:phosphoric diester hydrolase activity"/>
    <property type="evidence" value="ECO:0007669"/>
    <property type="project" value="UniProtKB-ARBA"/>
</dbReference>
<dbReference type="SMART" id="SM00471">
    <property type="entry name" value="HDc"/>
    <property type="match status" value="2"/>
</dbReference>
<dbReference type="Pfam" id="PF01966">
    <property type="entry name" value="HD"/>
    <property type="match status" value="1"/>
</dbReference>
<evidence type="ECO:0000313" key="4">
    <source>
        <dbReference type="Proteomes" id="UP000007058"/>
    </source>
</evidence>
<dbReference type="HOGENOM" id="CLU_040286_2_0_5"/>
<evidence type="ECO:0000259" key="1">
    <source>
        <dbReference type="PROSITE" id="PS51831"/>
    </source>
</evidence>
<evidence type="ECO:0000259" key="2">
    <source>
        <dbReference type="PROSITE" id="PS51832"/>
    </source>
</evidence>
<dbReference type="KEGG" id="mag:amb4227"/>
<name>Q2VZE4_PARM1</name>
<organism evidence="3 4">
    <name type="scientific">Paramagnetospirillum magneticum (strain ATCC 700264 / AMB-1)</name>
    <name type="common">Magnetospirillum magneticum</name>
    <dbReference type="NCBI Taxonomy" id="342108"/>
    <lineage>
        <taxon>Bacteria</taxon>
        <taxon>Pseudomonadati</taxon>
        <taxon>Pseudomonadota</taxon>
        <taxon>Alphaproteobacteria</taxon>
        <taxon>Rhodospirillales</taxon>
        <taxon>Magnetospirillaceae</taxon>
        <taxon>Paramagnetospirillum</taxon>
    </lineage>
</organism>
<dbReference type="AlphaFoldDB" id="Q2VZE4"/>
<dbReference type="InterPro" id="IPR006674">
    <property type="entry name" value="HD_domain"/>
</dbReference>
<proteinExistence type="predicted"/>
<feature type="domain" description="HD" evidence="1">
    <location>
        <begin position="29"/>
        <end position="145"/>
    </location>
</feature>
<dbReference type="PANTHER" id="PTHR43155">
    <property type="entry name" value="CYCLIC DI-GMP PHOSPHODIESTERASE PA4108-RELATED"/>
    <property type="match status" value="1"/>
</dbReference>
<accession>Q2VZE4</accession>
<dbReference type="InterPro" id="IPR037522">
    <property type="entry name" value="HD_GYP_dom"/>
</dbReference>
<dbReference type="PROSITE" id="PS51832">
    <property type="entry name" value="HD_GYP"/>
    <property type="match status" value="1"/>
</dbReference>
<dbReference type="InterPro" id="IPR003607">
    <property type="entry name" value="HD/PDEase_dom"/>
</dbReference>